<dbReference type="STRING" id="455432.AWN90_40510"/>
<dbReference type="Proteomes" id="UP000076512">
    <property type="component" value="Unassembled WGS sequence"/>
</dbReference>
<sequence length="173" mass="18165">MNPWNQPGQPGAGATVPTDVRTACQLWWAAIGFGVIRLLAGAAGRYADRHTLAQQLYDQVRTQQPQATLAEVELMVSVLEVLIVVFGLGLAAGALAVAHQLRRGKLWARTLFDVAAVVLVLGAVGSMIGLGAVSGTAQMLSGAAAILQAVIAGGAVFLCHRAESEEYFRMNGR</sequence>
<feature type="transmembrane region" description="Helical" evidence="1">
    <location>
        <begin position="139"/>
        <end position="160"/>
    </location>
</feature>
<evidence type="ECO:0000313" key="2">
    <source>
        <dbReference type="EMBL" id="KZM70834.1"/>
    </source>
</evidence>
<keyword evidence="1" id="KW-1133">Transmembrane helix</keyword>
<evidence type="ECO:0000313" key="3">
    <source>
        <dbReference type="Proteomes" id="UP000076512"/>
    </source>
</evidence>
<dbReference type="EMBL" id="LWGR01000013">
    <property type="protein sequence ID" value="KZM70834.1"/>
    <property type="molecule type" value="Genomic_DNA"/>
</dbReference>
<organism evidence="2 3">
    <name type="scientific">Nocardia terpenica</name>
    <dbReference type="NCBI Taxonomy" id="455432"/>
    <lineage>
        <taxon>Bacteria</taxon>
        <taxon>Bacillati</taxon>
        <taxon>Actinomycetota</taxon>
        <taxon>Actinomycetes</taxon>
        <taxon>Mycobacteriales</taxon>
        <taxon>Nocardiaceae</taxon>
        <taxon>Nocardia</taxon>
    </lineage>
</organism>
<name>A0A164JY01_9NOCA</name>
<proteinExistence type="predicted"/>
<dbReference type="OrthoDB" id="4559326at2"/>
<feature type="transmembrane region" description="Helical" evidence="1">
    <location>
        <begin position="74"/>
        <end position="98"/>
    </location>
</feature>
<comment type="caution">
    <text evidence="2">The sequence shown here is derived from an EMBL/GenBank/DDBJ whole genome shotgun (WGS) entry which is preliminary data.</text>
</comment>
<accession>A0A164JY01</accession>
<dbReference type="AlphaFoldDB" id="A0A164JY01"/>
<keyword evidence="1" id="KW-0472">Membrane</keyword>
<keyword evidence="3" id="KW-1185">Reference proteome</keyword>
<reference evidence="2 3" key="1">
    <citation type="submission" date="2016-04" db="EMBL/GenBank/DDBJ databases">
        <authorList>
            <person name="Evans L.H."/>
            <person name="Alamgir A."/>
            <person name="Owens N."/>
            <person name="Weber N.D."/>
            <person name="Virtaneva K."/>
            <person name="Barbian K."/>
            <person name="Babar A."/>
            <person name="Rosenke K."/>
        </authorList>
    </citation>
    <scope>NUCLEOTIDE SEQUENCE [LARGE SCALE GENOMIC DNA]</scope>
    <source>
        <strain evidence="2 3">IFM 0406</strain>
    </source>
</reference>
<dbReference type="RefSeq" id="WP_082871755.1">
    <property type="nucleotide sequence ID" value="NZ_JABMCZ010000003.1"/>
</dbReference>
<feature type="transmembrane region" description="Helical" evidence="1">
    <location>
        <begin position="110"/>
        <end position="133"/>
    </location>
</feature>
<protein>
    <submittedName>
        <fullName evidence="2">Uncharacterized protein</fullName>
    </submittedName>
</protein>
<keyword evidence="1" id="KW-0812">Transmembrane</keyword>
<gene>
    <name evidence="2" type="ORF">AWN90_40510</name>
</gene>
<evidence type="ECO:0000256" key="1">
    <source>
        <dbReference type="SAM" id="Phobius"/>
    </source>
</evidence>